<sequence>QKNYKKQSSRELISKPVVADQFQSQTDLDTDKTQDQQKDQQKNKSDFQQQQSTTSVTPPSSHSPVFAEIGVDTSSLEPAFILDETTGEEILASPLSLTQTQRDSDYQSLYSLSQTKRGGSNSPQLQIYQQQGNSVLTQTSNSSTQRGKKQKIGEMRVNASTDTDSLMSRRLQMVNTTTSMEEIQFSEIGVQYSDEQSLTPKSRDVSVWTTKELTESYDRELIMKHKRLMEKKDHADTQFRLKLNDAEEENEKKKQKQLELENQQKQLLEEDRKRKMQEALDLEKQKFGSHSFATHEASTNTSISIQPNSLEEQNQIFWLNSRQWEYLTNPGNEEGNKINNLSQNLNEYRSVSIAATAANGGTLDEEIGGD</sequence>
<proteinExistence type="predicted"/>
<keyword evidence="1" id="KW-0175">Coiled coil</keyword>
<evidence type="ECO:0000256" key="2">
    <source>
        <dbReference type="SAM" id="MobiDB-lite"/>
    </source>
</evidence>
<feature type="compositionally biased region" description="Basic and acidic residues" evidence="2">
    <location>
        <begin position="29"/>
        <end position="45"/>
    </location>
</feature>
<evidence type="ECO:0000313" key="4">
    <source>
        <dbReference type="Proteomes" id="UP000324800"/>
    </source>
</evidence>
<evidence type="ECO:0000313" key="3">
    <source>
        <dbReference type="EMBL" id="KAA6360915.1"/>
    </source>
</evidence>
<protein>
    <submittedName>
        <fullName evidence="3">Uncharacterized protein</fullName>
    </submittedName>
</protein>
<evidence type="ECO:0000256" key="1">
    <source>
        <dbReference type="SAM" id="Coils"/>
    </source>
</evidence>
<feature type="region of interest" description="Disordered" evidence="2">
    <location>
        <begin position="1"/>
        <end position="66"/>
    </location>
</feature>
<feature type="coiled-coil region" evidence="1">
    <location>
        <begin position="236"/>
        <end position="285"/>
    </location>
</feature>
<accession>A0A5J4TU61</accession>
<name>A0A5J4TU61_9EUKA</name>
<gene>
    <name evidence="3" type="ORF">EZS28_043558</name>
</gene>
<reference evidence="3 4" key="1">
    <citation type="submission" date="2019-03" db="EMBL/GenBank/DDBJ databases">
        <title>Single cell metagenomics reveals metabolic interactions within the superorganism composed of flagellate Streblomastix strix and complex community of Bacteroidetes bacteria on its surface.</title>
        <authorList>
            <person name="Treitli S.C."/>
            <person name="Kolisko M."/>
            <person name="Husnik F."/>
            <person name="Keeling P."/>
            <person name="Hampl V."/>
        </authorList>
    </citation>
    <scope>NUCLEOTIDE SEQUENCE [LARGE SCALE GENOMIC DNA]</scope>
    <source>
        <strain evidence="3">ST1C</strain>
    </source>
</reference>
<dbReference type="EMBL" id="SNRW01026269">
    <property type="protein sequence ID" value="KAA6360915.1"/>
    <property type="molecule type" value="Genomic_DNA"/>
</dbReference>
<dbReference type="Proteomes" id="UP000324800">
    <property type="component" value="Unassembled WGS sequence"/>
</dbReference>
<dbReference type="AlphaFoldDB" id="A0A5J4TU61"/>
<feature type="non-terminal residue" evidence="3">
    <location>
        <position position="1"/>
    </location>
</feature>
<organism evidence="3 4">
    <name type="scientific">Streblomastix strix</name>
    <dbReference type="NCBI Taxonomy" id="222440"/>
    <lineage>
        <taxon>Eukaryota</taxon>
        <taxon>Metamonada</taxon>
        <taxon>Preaxostyla</taxon>
        <taxon>Oxymonadida</taxon>
        <taxon>Streblomastigidae</taxon>
        <taxon>Streblomastix</taxon>
    </lineage>
</organism>
<feature type="non-terminal residue" evidence="3">
    <location>
        <position position="370"/>
    </location>
</feature>
<comment type="caution">
    <text evidence="3">The sequence shown here is derived from an EMBL/GenBank/DDBJ whole genome shotgun (WGS) entry which is preliminary data.</text>
</comment>
<feature type="compositionally biased region" description="Low complexity" evidence="2">
    <location>
        <begin position="46"/>
        <end position="65"/>
    </location>
</feature>